<accession>A0AAD8Y1N2</accession>
<sequence length="237" mass="26983">MPSSTAWPTLGSTQIKPDSSACLHDDDNSITDENRTKHNIPCTTSCQCKFFLWNFISYIKFKETTSLVKENTIEGLGGKRFVRVKPGSLLERWYPQLRANQLKTDGCFLCGHTFREHLEYWWWCKKGRSNGGYSKFESVIGDGGSDNEHDSFHSKYVDELGTNKHKRGHKGVEVRTSFEGGVSYVVPPFDPLVDGKPKRVWTVMVLALARTSALVRLEDLIWLERIEYLKSKGVENG</sequence>
<organism evidence="1 2">
    <name type="scientific">Skeletonema marinoi</name>
    <dbReference type="NCBI Taxonomy" id="267567"/>
    <lineage>
        <taxon>Eukaryota</taxon>
        <taxon>Sar</taxon>
        <taxon>Stramenopiles</taxon>
        <taxon>Ochrophyta</taxon>
        <taxon>Bacillariophyta</taxon>
        <taxon>Coscinodiscophyceae</taxon>
        <taxon>Thalassiosirophycidae</taxon>
        <taxon>Thalassiosirales</taxon>
        <taxon>Skeletonemataceae</taxon>
        <taxon>Skeletonema</taxon>
        <taxon>Skeletonema marinoi-dohrnii complex</taxon>
    </lineage>
</organism>
<dbReference type="Proteomes" id="UP001224775">
    <property type="component" value="Unassembled WGS sequence"/>
</dbReference>
<keyword evidence="2" id="KW-1185">Reference proteome</keyword>
<dbReference type="AlphaFoldDB" id="A0AAD8Y1N2"/>
<evidence type="ECO:0000313" key="2">
    <source>
        <dbReference type="Proteomes" id="UP001224775"/>
    </source>
</evidence>
<comment type="caution">
    <text evidence="1">The sequence shown here is derived from an EMBL/GenBank/DDBJ whole genome shotgun (WGS) entry which is preliminary data.</text>
</comment>
<name>A0AAD8Y1N2_9STRA</name>
<evidence type="ECO:0000313" key="1">
    <source>
        <dbReference type="EMBL" id="KAK1737236.1"/>
    </source>
</evidence>
<gene>
    <name evidence="1" type="ORF">QTG54_012103</name>
</gene>
<proteinExistence type="predicted"/>
<dbReference type="EMBL" id="JATAAI010000026">
    <property type="protein sequence ID" value="KAK1737236.1"/>
    <property type="molecule type" value="Genomic_DNA"/>
</dbReference>
<protein>
    <submittedName>
        <fullName evidence="1">Uncharacterized protein</fullName>
    </submittedName>
</protein>
<reference evidence="1" key="1">
    <citation type="submission" date="2023-06" db="EMBL/GenBank/DDBJ databases">
        <title>Survivors Of The Sea: Transcriptome response of Skeletonema marinoi to long-term dormancy.</title>
        <authorList>
            <person name="Pinder M.I.M."/>
            <person name="Kourtchenko O."/>
            <person name="Robertson E.K."/>
            <person name="Larsson T."/>
            <person name="Maumus F."/>
            <person name="Osuna-Cruz C.M."/>
            <person name="Vancaester E."/>
            <person name="Stenow R."/>
            <person name="Vandepoele K."/>
            <person name="Ploug H."/>
            <person name="Bruchert V."/>
            <person name="Godhe A."/>
            <person name="Topel M."/>
        </authorList>
    </citation>
    <scope>NUCLEOTIDE SEQUENCE</scope>
    <source>
        <strain evidence="1">R05AC</strain>
    </source>
</reference>